<evidence type="ECO:0000256" key="7">
    <source>
        <dbReference type="RuleBase" id="RU000688"/>
    </source>
</evidence>
<comment type="subcellular location">
    <subcellularLocation>
        <location evidence="1">Cell membrane</location>
        <topology evidence="1">Multi-pass membrane protein</topology>
    </subcellularLocation>
</comment>
<keyword evidence="6 7" id="KW-0675">Receptor</keyword>
<protein>
    <submittedName>
        <fullName evidence="10">Pyroglutamylated RF-amide peptide receptor</fullName>
    </submittedName>
</protein>
<proteinExistence type="inferred from homology"/>
<feature type="transmembrane region" description="Helical" evidence="8">
    <location>
        <begin position="60"/>
        <end position="83"/>
    </location>
</feature>
<keyword evidence="2" id="KW-1003">Cell membrane</keyword>
<evidence type="ECO:0000256" key="4">
    <source>
        <dbReference type="ARBA" id="ARBA00022989"/>
    </source>
</evidence>
<dbReference type="PANTHER" id="PTHR24241">
    <property type="entry name" value="NEUROPEPTIDE RECEPTOR-RELATED G-PROTEIN COUPLED RECEPTOR"/>
    <property type="match status" value="1"/>
</dbReference>
<evidence type="ECO:0000259" key="9">
    <source>
        <dbReference type="PROSITE" id="PS50262"/>
    </source>
</evidence>
<keyword evidence="11" id="KW-1185">Reference proteome</keyword>
<organism evidence="10 11">
    <name type="scientific">Acropora cervicornis</name>
    <name type="common">Staghorn coral</name>
    <dbReference type="NCBI Taxonomy" id="6130"/>
    <lineage>
        <taxon>Eukaryota</taxon>
        <taxon>Metazoa</taxon>
        <taxon>Cnidaria</taxon>
        <taxon>Anthozoa</taxon>
        <taxon>Hexacorallia</taxon>
        <taxon>Scleractinia</taxon>
        <taxon>Astrocoeniina</taxon>
        <taxon>Acroporidae</taxon>
        <taxon>Acropora</taxon>
    </lineage>
</organism>
<evidence type="ECO:0000256" key="6">
    <source>
        <dbReference type="ARBA" id="ARBA00023170"/>
    </source>
</evidence>
<dbReference type="PROSITE" id="PS50262">
    <property type="entry name" value="G_PROTEIN_RECEP_F1_2"/>
    <property type="match status" value="1"/>
</dbReference>
<comment type="caution">
    <text evidence="10">The sequence shown here is derived from an EMBL/GenBank/DDBJ whole genome shotgun (WGS) entry which is preliminary data.</text>
</comment>
<dbReference type="EMBL" id="JARQWQ010000084">
    <property type="protein sequence ID" value="KAK2552688.1"/>
    <property type="molecule type" value="Genomic_DNA"/>
</dbReference>
<evidence type="ECO:0000313" key="11">
    <source>
        <dbReference type="Proteomes" id="UP001249851"/>
    </source>
</evidence>
<gene>
    <name evidence="10" type="ORF">P5673_026080</name>
</gene>
<comment type="similarity">
    <text evidence="7">Belongs to the G-protein coupled receptor 1 family.</text>
</comment>
<reference evidence="10" key="2">
    <citation type="journal article" date="2023" name="Science">
        <title>Genomic signatures of disease resistance in endangered staghorn corals.</title>
        <authorList>
            <person name="Vollmer S.V."/>
            <person name="Selwyn J.D."/>
            <person name="Despard B.A."/>
            <person name="Roesel C.L."/>
        </authorList>
    </citation>
    <scope>NUCLEOTIDE SEQUENCE</scope>
    <source>
        <strain evidence="10">K2</strain>
    </source>
</reference>
<dbReference type="InterPro" id="IPR017452">
    <property type="entry name" value="GPCR_Rhodpsn_7TM"/>
</dbReference>
<dbReference type="Gene3D" id="1.20.1070.10">
    <property type="entry name" value="Rhodopsin 7-helix transmembrane proteins"/>
    <property type="match status" value="1"/>
</dbReference>
<dbReference type="GO" id="GO:0005886">
    <property type="term" value="C:plasma membrane"/>
    <property type="evidence" value="ECO:0007669"/>
    <property type="project" value="UniProtKB-SubCell"/>
</dbReference>
<keyword evidence="7" id="KW-0807">Transducer</keyword>
<feature type="domain" description="G-protein coupled receptors family 1 profile" evidence="9">
    <location>
        <begin position="38"/>
        <end position="304"/>
    </location>
</feature>
<dbReference type="PANTHER" id="PTHR24241:SF76">
    <property type="entry name" value="NEUROPEPTIDE SIFAMIDE RECEPTOR"/>
    <property type="match status" value="1"/>
</dbReference>
<dbReference type="AlphaFoldDB" id="A0AAD9Q134"/>
<evidence type="ECO:0000256" key="8">
    <source>
        <dbReference type="SAM" id="Phobius"/>
    </source>
</evidence>
<reference evidence="10" key="1">
    <citation type="journal article" date="2023" name="G3 (Bethesda)">
        <title>Whole genome assembly and annotation of the endangered Caribbean coral Acropora cervicornis.</title>
        <authorList>
            <person name="Selwyn J.D."/>
            <person name="Vollmer S.V."/>
        </authorList>
    </citation>
    <scope>NUCLEOTIDE SEQUENCE</scope>
    <source>
        <strain evidence="10">K2</strain>
    </source>
</reference>
<feature type="transmembrane region" description="Helical" evidence="8">
    <location>
        <begin position="143"/>
        <end position="163"/>
    </location>
</feature>
<keyword evidence="7" id="KW-0297">G-protein coupled receptor</keyword>
<dbReference type="Pfam" id="PF00001">
    <property type="entry name" value="7tm_1"/>
    <property type="match status" value="1"/>
</dbReference>
<feature type="transmembrane region" description="Helical" evidence="8">
    <location>
        <begin position="21"/>
        <end position="48"/>
    </location>
</feature>
<keyword evidence="3 7" id="KW-0812">Transmembrane</keyword>
<evidence type="ECO:0000313" key="10">
    <source>
        <dbReference type="EMBL" id="KAK2552688.1"/>
    </source>
</evidence>
<dbReference type="PROSITE" id="PS00237">
    <property type="entry name" value="G_PROTEIN_RECEP_F1_1"/>
    <property type="match status" value="1"/>
</dbReference>
<feature type="transmembrane region" description="Helical" evidence="8">
    <location>
        <begin position="249"/>
        <end position="267"/>
    </location>
</feature>
<dbReference type="GO" id="GO:0004930">
    <property type="term" value="F:G protein-coupled receptor activity"/>
    <property type="evidence" value="ECO:0007669"/>
    <property type="project" value="UniProtKB-KW"/>
</dbReference>
<evidence type="ECO:0000256" key="5">
    <source>
        <dbReference type="ARBA" id="ARBA00023136"/>
    </source>
</evidence>
<accession>A0AAD9Q134</accession>
<feature type="transmembrane region" description="Helical" evidence="8">
    <location>
        <begin position="190"/>
        <end position="211"/>
    </location>
</feature>
<dbReference type="SMART" id="SM01381">
    <property type="entry name" value="7TM_GPCR_Srsx"/>
    <property type="match status" value="1"/>
</dbReference>
<feature type="transmembrane region" description="Helical" evidence="8">
    <location>
        <begin position="103"/>
        <end position="122"/>
    </location>
</feature>
<keyword evidence="5 8" id="KW-0472">Membrane</keyword>
<evidence type="ECO:0000256" key="3">
    <source>
        <dbReference type="ARBA" id="ARBA00022692"/>
    </source>
</evidence>
<evidence type="ECO:0000256" key="2">
    <source>
        <dbReference type="ARBA" id="ARBA00022475"/>
    </source>
</evidence>
<evidence type="ECO:0000256" key="1">
    <source>
        <dbReference type="ARBA" id="ARBA00004651"/>
    </source>
</evidence>
<dbReference type="GO" id="GO:0032870">
    <property type="term" value="P:cellular response to hormone stimulus"/>
    <property type="evidence" value="ECO:0007669"/>
    <property type="project" value="TreeGrafter"/>
</dbReference>
<dbReference type="GO" id="GO:0042277">
    <property type="term" value="F:peptide binding"/>
    <property type="evidence" value="ECO:0007669"/>
    <property type="project" value="TreeGrafter"/>
</dbReference>
<dbReference type="PRINTS" id="PR00237">
    <property type="entry name" value="GPCRRHODOPSN"/>
</dbReference>
<dbReference type="InterPro" id="IPR000276">
    <property type="entry name" value="GPCR_Rhodpsn"/>
</dbReference>
<dbReference type="SUPFAM" id="SSF81321">
    <property type="entry name" value="Family A G protein-coupled receptor-like"/>
    <property type="match status" value="1"/>
</dbReference>
<name>A0AAD9Q134_ACRCE</name>
<feature type="transmembrane region" description="Helical" evidence="8">
    <location>
        <begin position="287"/>
        <end position="307"/>
    </location>
</feature>
<sequence>MASAINTTNIYNLWSTSGSEFVTAVVLLGAVALTGLCGNGIVVFIIASSRRRGQRSPVQLFLLHLAISDLLVCLLNIPLTIWVNFYYPEEDMAGASAVCKITRFVQFLAPSSSMCLLTVISVDRYFSLVRPFQAMKTWLRPRFLISFAWIYGIAIFLPAFYFADTVKVSSGDKTFWYCRTIPNNTAIGSAYLIFLSLFTFGIQLVIIIVLYSRVGKAVWSRERKISRHGTVSRTNAEALDKTRRRVTGMLLTVIICFLLCWAPFVIYTGFIEKYVAPFPNPGDPVRVISYGFGIFNSTCNPFIYFFNSPNFRRDSLRKICLEAVATPNQQNGIQRQKSEMNTNTSMLSRTNTTYNIGLQNRLAASRVNESAGFENGAFDTRL</sequence>
<keyword evidence="4 8" id="KW-1133">Transmembrane helix</keyword>
<dbReference type="CDD" id="cd00637">
    <property type="entry name" value="7tm_classA_rhodopsin-like"/>
    <property type="match status" value="1"/>
</dbReference>
<dbReference type="Proteomes" id="UP001249851">
    <property type="component" value="Unassembled WGS sequence"/>
</dbReference>